<protein>
    <submittedName>
        <fullName evidence="1">STAS/SEC14 domain-containing protein</fullName>
    </submittedName>
</protein>
<accession>A0A367P616</accession>
<organism evidence="1 2">
    <name type="scientific">Cupriavidus necator</name>
    <name type="common">Alcaligenes eutrophus</name>
    <name type="synonym">Ralstonia eutropha</name>
    <dbReference type="NCBI Taxonomy" id="106590"/>
    <lineage>
        <taxon>Bacteria</taxon>
        <taxon>Pseudomonadati</taxon>
        <taxon>Pseudomonadota</taxon>
        <taxon>Betaproteobacteria</taxon>
        <taxon>Burkholderiales</taxon>
        <taxon>Burkholderiaceae</taxon>
        <taxon>Cupriavidus</taxon>
    </lineage>
</organism>
<dbReference type="Proteomes" id="UP000253501">
    <property type="component" value="Unassembled WGS sequence"/>
</dbReference>
<sequence length="130" mass="14668">MIEILNGFPDNVVAVSASGEVTREDYEKVLMPAVDAAIARHDKVRIYYELGPGFARMAVGAMWDDFRLGVTRYLHWEGIAVVTDLDWIRHAADIFRFLVPGHVRSFQMAQSREARDWISGSLDTAGTRAR</sequence>
<proteinExistence type="predicted"/>
<evidence type="ECO:0000313" key="1">
    <source>
        <dbReference type="EMBL" id="RCJ03281.1"/>
    </source>
</evidence>
<comment type="caution">
    <text evidence="1">The sequence shown here is derived from an EMBL/GenBank/DDBJ whole genome shotgun (WGS) entry which is preliminary data.</text>
</comment>
<reference evidence="1 2" key="1">
    <citation type="submission" date="2018-04" db="EMBL/GenBank/DDBJ databases">
        <title>Cupriavidus necator CR12 genome sequencing and assembly.</title>
        <authorList>
            <person name="Ben Fekih I."/>
            <person name="Mazhar H.S."/>
            <person name="Bello S.K."/>
            <person name="Rensing C."/>
        </authorList>
    </citation>
    <scope>NUCLEOTIDE SEQUENCE [LARGE SCALE GENOMIC DNA]</scope>
    <source>
        <strain evidence="1 2">CR12</strain>
    </source>
</reference>
<dbReference type="Pfam" id="PF11964">
    <property type="entry name" value="SpoIIAA-like"/>
    <property type="match status" value="1"/>
</dbReference>
<dbReference type="RefSeq" id="WP_114136426.1">
    <property type="nucleotide sequence ID" value="NZ_CP068436.1"/>
</dbReference>
<dbReference type="Gene3D" id="3.40.50.10600">
    <property type="entry name" value="SpoIIaa-like domains"/>
    <property type="match status" value="1"/>
</dbReference>
<dbReference type="SUPFAM" id="SSF52091">
    <property type="entry name" value="SpoIIaa-like"/>
    <property type="match status" value="1"/>
</dbReference>
<dbReference type="InterPro" id="IPR038396">
    <property type="entry name" value="SpoIIAA-like_sf"/>
</dbReference>
<gene>
    <name evidence="1" type="ORF">DDK22_38240</name>
</gene>
<dbReference type="InterPro" id="IPR021866">
    <property type="entry name" value="SpoIIAA-like"/>
</dbReference>
<evidence type="ECO:0000313" key="2">
    <source>
        <dbReference type="Proteomes" id="UP000253501"/>
    </source>
</evidence>
<dbReference type="InterPro" id="IPR036513">
    <property type="entry name" value="STAS_dom_sf"/>
</dbReference>
<dbReference type="EMBL" id="QDHA01000187">
    <property type="protein sequence ID" value="RCJ03281.1"/>
    <property type="molecule type" value="Genomic_DNA"/>
</dbReference>
<dbReference type="AlphaFoldDB" id="A0A367P616"/>
<name>A0A367P616_CUPNE</name>